<dbReference type="Gene3D" id="2.60.40.10">
    <property type="entry name" value="Immunoglobulins"/>
    <property type="match status" value="2"/>
</dbReference>
<reference evidence="2" key="1">
    <citation type="submission" date="2024-01" db="EMBL/GenBank/DDBJ databases">
        <title>The first autotrophic representatives of the genus Thermodesulfovibrio.</title>
        <authorList>
            <person name="Maltseva A.I."/>
            <person name="Elcheninov A.G."/>
            <person name="Kublanov I.V."/>
            <person name="Lebedinsky A.V."/>
            <person name="Frolov E.N."/>
        </authorList>
    </citation>
    <scope>NUCLEOTIDE SEQUENCE</scope>
    <source>
        <strain evidence="2">3907-1M</strain>
    </source>
</reference>
<proteinExistence type="predicted"/>
<dbReference type="CDD" id="cd00063">
    <property type="entry name" value="FN3"/>
    <property type="match status" value="1"/>
</dbReference>
<dbReference type="SUPFAM" id="SSF49265">
    <property type="entry name" value="Fibronectin type III"/>
    <property type="match status" value="1"/>
</dbReference>
<feature type="domain" description="Fibronectin type-III" evidence="1">
    <location>
        <begin position="10"/>
        <end position="106"/>
    </location>
</feature>
<organism evidence="2">
    <name type="scientific">Thermodesulfovibrio autotrophicus</name>
    <dbReference type="NCBI Taxonomy" id="3118333"/>
    <lineage>
        <taxon>Bacteria</taxon>
        <taxon>Pseudomonadati</taxon>
        <taxon>Nitrospirota</taxon>
        <taxon>Thermodesulfovibrionia</taxon>
        <taxon>Thermodesulfovibrionales</taxon>
        <taxon>Thermodesulfovibrionaceae</taxon>
        <taxon>Thermodesulfovibrio</taxon>
    </lineage>
</organism>
<dbReference type="PROSITE" id="PS50853">
    <property type="entry name" value="FN3"/>
    <property type="match status" value="1"/>
</dbReference>
<sequence length="299" mass="34189">MDPTLEDYLQPEPAQNITLSASYDKIVISWSYSEKKKAKIGSFLLERENSGQVKSLGYFDNQTNSYEDKEFVLGETYKYRLIAISGKGVYSKPVEASITPKKLPEVENIQYKITDEGVMLSWHSSDSVMYNIYTINHKGERSKKGSTDKDFFLDKISFFTLSSFISFEDVTASGYLTYLISPYISEGAAYIEGPGRQIKIPIEDFIPSKPKEVFWTINENGVYISWKEVPEKWIKGYKIYRKTASDSEFILIGETMIPLFFDVQYNINNLKAPVFYRISSAAPLKESEPIEIKVEVQNG</sequence>
<dbReference type="RefSeq" id="WP_353684159.1">
    <property type="nucleotide sequence ID" value="NZ_CP144373.1"/>
</dbReference>
<evidence type="ECO:0000313" key="2">
    <source>
        <dbReference type="EMBL" id="XCH46631.1"/>
    </source>
</evidence>
<gene>
    <name evidence="2" type="ORF">V4D30_09820</name>
</gene>
<accession>A0AAU8GVT2</accession>
<name>A0AAU8GVT2_9BACT</name>
<dbReference type="InterPro" id="IPR036116">
    <property type="entry name" value="FN3_sf"/>
</dbReference>
<dbReference type="InterPro" id="IPR013783">
    <property type="entry name" value="Ig-like_fold"/>
</dbReference>
<dbReference type="AlphaFoldDB" id="A0AAU8GVT2"/>
<dbReference type="EMBL" id="CP144373">
    <property type="protein sequence ID" value="XCH46631.1"/>
    <property type="molecule type" value="Genomic_DNA"/>
</dbReference>
<dbReference type="InterPro" id="IPR003961">
    <property type="entry name" value="FN3_dom"/>
</dbReference>
<protein>
    <submittedName>
        <fullName evidence="2">Fibronectin type III domain-containing protein</fullName>
    </submittedName>
</protein>
<evidence type="ECO:0000259" key="1">
    <source>
        <dbReference type="PROSITE" id="PS50853"/>
    </source>
</evidence>
<dbReference type="KEGG" id="taut:V4D30_09820"/>